<accession>A0AA86SZ31</accession>
<keyword evidence="3" id="KW-1185">Reference proteome</keyword>
<proteinExistence type="predicted"/>
<feature type="region of interest" description="Disordered" evidence="1">
    <location>
        <begin position="217"/>
        <end position="271"/>
    </location>
</feature>
<dbReference type="Proteomes" id="UP001189624">
    <property type="component" value="Chromosome 9"/>
</dbReference>
<dbReference type="AlphaFoldDB" id="A0AA86SZ31"/>
<evidence type="ECO:0000313" key="2">
    <source>
        <dbReference type="EMBL" id="CAJ1973609.1"/>
    </source>
</evidence>
<name>A0AA86SZ31_9FABA</name>
<organism evidence="2 3">
    <name type="scientific">Sphenostylis stenocarpa</name>
    <dbReference type="NCBI Taxonomy" id="92480"/>
    <lineage>
        <taxon>Eukaryota</taxon>
        <taxon>Viridiplantae</taxon>
        <taxon>Streptophyta</taxon>
        <taxon>Embryophyta</taxon>
        <taxon>Tracheophyta</taxon>
        <taxon>Spermatophyta</taxon>
        <taxon>Magnoliopsida</taxon>
        <taxon>eudicotyledons</taxon>
        <taxon>Gunneridae</taxon>
        <taxon>Pentapetalae</taxon>
        <taxon>rosids</taxon>
        <taxon>fabids</taxon>
        <taxon>Fabales</taxon>
        <taxon>Fabaceae</taxon>
        <taxon>Papilionoideae</taxon>
        <taxon>50 kb inversion clade</taxon>
        <taxon>NPAAA clade</taxon>
        <taxon>indigoferoid/millettioid clade</taxon>
        <taxon>Phaseoleae</taxon>
        <taxon>Sphenostylis</taxon>
    </lineage>
</organism>
<dbReference type="Gramene" id="rna-AYBTSS11_LOCUS25673">
    <property type="protein sequence ID" value="CAJ1973609.1"/>
    <property type="gene ID" value="gene-AYBTSS11_LOCUS25673"/>
</dbReference>
<reference evidence="2" key="1">
    <citation type="submission" date="2023-10" db="EMBL/GenBank/DDBJ databases">
        <authorList>
            <person name="Domelevo Entfellner J.-B."/>
        </authorList>
    </citation>
    <scope>NUCLEOTIDE SEQUENCE</scope>
</reference>
<protein>
    <submittedName>
        <fullName evidence="2">Uncharacterized protein</fullName>
    </submittedName>
</protein>
<gene>
    <name evidence="2" type="ORF">AYBTSS11_LOCUS25673</name>
</gene>
<evidence type="ECO:0000256" key="1">
    <source>
        <dbReference type="SAM" id="MobiDB-lite"/>
    </source>
</evidence>
<feature type="compositionally biased region" description="Basic and acidic residues" evidence="1">
    <location>
        <begin position="253"/>
        <end position="271"/>
    </location>
</feature>
<sequence>MEVIPIFLDLLRYRVKARPSGLQSIELSETAEVQTEEQPSPTEQAGCLSELKTETYSGGCESSPSDSSPELIVGCENMPLTEINPGVKREQSKDVEIIDVNANDSVCNGVESSYMHGSEAVKDLGDIEDLDGSNTCSSVLEEISVCKEEQDDSDLAKWSPTSCLPNGFSCVDKNSSVSMDYENAREDSNSKHVDVTKCKVTANGFANHNNSYVSANNYDDVPVEDGDGSFPIEMTPSAEKHQFKGRLASDNSEGDKGNGVKNEHRRKSIDL</sequence>
<evidence type="ECO:0000313" key="3">
    <source>
        <dbReference type="Proteomes" id="UP001189624"/>
    </source>
</evidence>
<dbReference type="EMBL" id="OY731406">
    <property type="protein sequence ID" value="CAJ1973609.1"/>
    <property type="molecule type" value="Genomic_DNA"/>
</dbReference>